<protein>
    <submittedName>
        <fullName evidence="1">Uncharacterized protein</fullName>
    </submittedName>
</protein>
<evidence type="ECO:0000313" key="1">
    <source>
        <dbReference type="EMBL" id="SHF31863.1"/>
    </source>
</evidence>
<dbReference type="AlphaFoldDB" id="A0A1M5ANM9"/>
<accession>A0A1M5ANM9</accession>
<keyword evidence="2" id="KW-1185">Reference proteome</keyword>
<proteinExistence type="predicted"/>
<dbReference type="Proteomes" id="UP000184144">
    <property type="component" value="Unassembled WGS sequence"/>
</dbReference>
<name>A0A1M5ANM9_9RHOB</name>
<evidence type="ECO:0000313" key="2">
    <source>
        <dbReference type="Proteomes" id="UP000184144"/>
    </source>
</evidence>
<reference evidence="2" key="1">
    <citation type="submission" date="2016-11" db="EMBL/GenBank/DDBJ databases">
        <authorList>
            <person name="Varghese N."/>
            <person name="Submissions S."/>
        </authorList>
    </citation>
    <scope>NUCLEOTIDE SEQUENCE [LARGE SCALE GENOMIC DNA]</scope>
    <source>
        <strain evidence="2">DSM 100566</strain>
    </source>
</reference>
<sequence length="52" mass="5005">MSPTTGALIGFLIGSAVGWLGLATMTGTIGLGSAVGASMFGLLSAFDGGDKK</sequence>
<organism evidence="1 2">
    <name type="scientific">Litoreibacter ascidiaceicola</name>
    <dbReference type="NCBI Taxonomy" id="1486859"/>
    <lineage>
        <taxon>Bacteria</taxon>
        <taxon>Pseudomonadati</taxon>
        <taxon>Pseudomonadota</taxon>
        <taxon>Alphaproteobacteria</taxon>
        <taxon>Rhodobacterales</taxon>
        <taxon>Roseobacteraceae</taxon>
        <taxon>Litoreibacter</taxon>
    </lineage>
</organism>
<gene>
    <name evidence="1" type="ORF">SAMN05444273_105121</name>
</gene>
<dbReference type="EMBL" id="FQUV01000005">
    <property type="protein sequence ID" value="SHF31863.1"/>
    <property type="molecule type" value="Genomic_DNA"/>
</dbReference>